<keyword evidence="11" id="KW-1185">Reference proteome</keyword>
<evidence type="ECO:0000256" key="3">
    <source>
        <dbReference type="ARBA" id="ARBA00022741"/>
    </source>
</evidence>
<dbReference type="InterPro" id="IPR008271">
    <property type="entry name" value="Ser/Thr_kinase_AS"/>
</dbReference>
<dbReference type="GO" id="GO:0005524">
    <property type="term" value="F:ATP binding"/>
    <property type="evidence" value="ECO:0007669"/>
    <property type="project" value="UniProtKB-UniRule"/>
</dbReference>
<dbReference type="InterPro" id="IPR011009">
    <property type="entry name" value="Kinase-like_dom_sf"/>
</dbReference>
<keyword evidence="5 6" id="KW-0067">ATP-binding</keyword>
<name>A0A1V9Z672_ACHHY</name>
<comment type="caution">
    <text evidence="10">The sequence shown here is derived from an EMBL/GenBank/DDBJ whole genome shotgun (WGS) entry which is preliminary data.</text>
</comment>
<feature type="compositionally biased region" description="Acidic residues" evidence="8">
    <location>
        <begin position="404"/>
        <end position="416"/>
    </location>
</feature>
<dbReference type="Gene3D" id="1.10.510.10">
    <property type="entry name" value="Transferase(Phosphotransferase) domain 1"/>
    <property type="match status" value="1"/>
</dbReference>
<protein>
    <submittedName>
        <fullName evidence="10">Cyclin-dependent kinase</fullName>
    </submittedName>
</protein>
<evidence type="ECO:0000256" key="5">
    <source>
        <dbReference type="ARBA" id="ARBA00022840"/>
    </source>
</evidence>
<dbReference type="InterPro" id="IPR017441">
    <property type="entry name" value="Protein_kinase_ATP_BS"/>
</dbReference>
<keyword evidence="4 10" id="KW-0418">Kinase</keyword>
<accession>A0A1V9Z672</accession>
<feature type="binding site" evidence="6">
    <location>
        <position position="34"/>
    </location>
    <ligand>
        <name>ATP</name>
        <dbReference type="ChEBI" id="CHEBI:30616"/>
    </ligand>
</feature>
<dbReference type="InterPro" id="IPR050117">
    <property type="entry name" value="MAPK"/>
</dbReference>
<feature type="region of interest" description="Disordered" evidence="8">
    <location>
        <begin position="392"/>
        <end position="416"/>
    </location>
</feature>
<evidence type="ECO:0000259" key="9">
    <source>
        <dbReference type="PROSITE" id="PS50011"/>
    </source>
</evidence>
<evidence type="ECO:0000256" key="1">
    <source>
        <dbReference type="ARBA" id="ARBA00022527"/>
    </source>
</evidence>
<evidence type="ECO:0000313" key="11">
    <source>
        <dbReference type="Proteomes" id="UP000243579"/>
    </source>
</evidence>
<evidence type="ECO:0000256" key="8">
    <source>
        <dbReference type="SAM" id="MobiDB-lite"/>
    </source>
</evidence>
<comment type="similarity">
    <text evidence="7">Belongs to the protein kinase superfamily.</text>
</comment>
<sequence>MDRYIVEKIIGEGTYGIVYKAVEKSTKEQVAIKKFKFLGDDALSKRELQACSMLNHPNIVTFRSSFRGDGFLHLVFDYAPSTLAKLIAKSKSGLRPAHARAIAFQLTKALHCCHQNHIIHRDIKPENVLLDDAGNVKLCDFGVARAIQFEGEALSDYVATRWYRPPEQELRCTNYSYNADVWSLGCVTAELFTGKPLFRGDNQLDQLRLIQEMLGPLPAPLVAKLPKGVSVAKTAYPITSIRRAFKDSIPFEEVLDFLERTVALDPRKRLSTADALDHVLFSKLRQEDLVAEAQKRRRQRHQVDRDDIEEEIDGVRTESEGDELEGSGPTLSDVKYDSEAKGRMAMAKDTGPRFAPMRKSLCVKDGGDDIQEIIEGDFHDNNTTVARRRLSVHSSIASEHSTYDDDFEDYESESKR</sequence>
<dbReference type="PROSITE" id="PS50011">
    <property type="entry name" value="PROTEIN_KINASE_DOM"/>
    <property type="match status" value="1"/>
</dbReference>
<keyword evidence="3 6" id="KW-0547">Nucleotide-binding</keyword>
<evidence type="ECO:0000256" key="7">
    <source>
        <dbReference type="RuleBase" id="RU000304"/>
    </source>
</evidence>
<dbReference type="SUPFAM" id="SSF56112">
    <property type="entry name" value="Protein kinase-like (PK-like)"/>
    <property type="match status" value="1"/>
</dbReference>
<evidence type="ECO:0000313" key="10">
    <source>
        <dbReference type="EMBL" id="OQR93498.1"/>
    </source>
</evidence>
<feature type="domain" description="Protein kinase" evidence="9">
    <location>
        <begin position="4"/>
        <end position="281"/>
    </location>
</feature>
<dbReference type="InterPro" id="IPR000719">
    <property type="entry name" value="Prot_kinase_dom"/>
</dbReference>
<keyword evidence="1 7" id="KW-0723">Serine/threonine-protein kinase</keyword>
<dbReference type="EMBL" id="JNBR01000406">
    <property type="protein sequence ID" value="OQR93498.1"/>
    <property type="molecule type" value="Genomic_DNA"/>
</dbReference>
<dbReference type="GO" id="GO:0004674">
    <property type="term" value="F:protein serine/threonine kinase activity"/>
    <property type="evidence" value="ECO:0007669"/>
    <property type="project" value="UniProtKB-KW"/>
</dbReference>
<reference evidence="10 11" key="1">
    <citation type="journal article" date="2014" name="Genome Biol. Evol.">
        <title>The secreted proteins of Achlya hypogyna and Thraustotheca clavata identify the ancestral oomycete secretome and reveal gene acquisitions by horizontal gene transfer.</title>
        <authorList>
            <person name="Misner I."/>
            <person name="Blouin N."/>
            <person name="Leonard G."/>
            <person name="Richards T.A."/>
            <person name="Lane C.E."/>
        </authorList>
    </citation>
    <scope>NUCLEOTIDE SEQUENCE [LARGE SCALE GENOMIC DNA]</scope>
    <source>
        <strain evidence="10 11">ATCC 48635</strain>
    </source>
</reference>
<dbReference type="PROSITE" id="PS00107">
    <property type="entry name" value="PROTEIN_KINASE_ATP"/>
    <property type="match status" value="1"/>
</dbReference>
<dbReference type="PROSITE" id="PS00108">
    <property type="entry name" value="PROTEIN_KINASE_ST"/>
    <property type="match status" value="1"/>
</dbReference>
<dbReference type="OrthoDB" id="548217at2759"/>
<dbReference type="FunFam" id="1.10.510.10:FF:000624">
    <property type="entry name" value="Mitogen-activated protein kinase"/>
    <property type="match status" value="1"/>
</dbReference>
<keyword evidence="2" id="KW-0808">Transferase</keyword>
<proteinExistence type="inferred from homology"/>
<dbReference type="PANTHER" id="PTHR24055">
    <property type="entry name" value="MITOGEN-ACTIVATED PROTEIN KINASE"/>
    <property type="match status" value="1"/>
</dbReference>
<evidence type="ECO:0000256" key="4">
    <source>
        <dbReference type="ARBA" id="ARBA00022777"/>
    </source>
</evidence>
<dbReference type="AlphaFoldDB" id="A0A1V9Z672"/>
<dbReference type="Proteomes" id="UP000243579">
    <property type="component" value="Unassembled WGS sequence"/>
</dbReference>
<dbReference type="SMART" id="SM00220">
    <property type="entry name" value="S_TKc"/>
    <property type="match status" value="1"/>
</dbReference>
<feature type="region of interest" description="Disordered" evidence="8">
    <location>
        <begin position="295"/>
        <end position="335"/>
    </location>
</feature>
<organism evidence="10 11">
    <name type="scientific">Achlya hypogyna</name>
    <name type="common">Oomycete</name>
    <name type="synonym">Protoachlya hypogyna</name>
    <dbReference type="NCBI Taxonomy" id="1202772"/>
    <lineage>
        <taxon>Eukaryota</taxon>
        <taxon>Sar</taxon>
        <taxon>Stramenopiles</taxon>
        <taxon>Oomycota</taxon>
        <taxon>Saprolegniomycetes</taxon>
        <taxon>Saprolegniales</taxon>
        <taxon>Achlyaceae</taxon>
        <taxon>Achlya</taxon>
    </lineage>
</organism>
<evidence type="ECO:0000256" key="2">
    <source>
        <dbReference type="ARBA" id="ARBA00022679"/>
    </source>
</evidence>
<gene>
    <name evidence="10" type="ORF">ACHHYP_02495</name>
</gene>
<dbReference type="Gene3D" id="3.30.200.20">
    <property type="entry name" value="Phosphorylase Kinase, domain 1"/>
    <property type="match status" value="1"/>
</dbReference>
<evidence type="ECO:0000256" key="6">
    <source>
        <dbReference type="PROSITE-ProRule" id="PRU10141"/>
    </source>
</evidence>
<dbReference type="Pfam" id="PF00069">
    <property type="entry name" value="Pkinase"/>
    <property type="match status" value="1"/>
</dbReference>